<dbReference type="Gene3D" id="1.10.1220.10">
    <property type="entry name" value="Met repressor-like"/>
    <property type="match status" value="1"/>
</dbReference>
<dbReference type="InterPro" id="IPR002145">
    <property type="entry name" value="CopG"/>
</dbReference>
<accession>A0A8J4DPC7</accession>
<evidence type="ECO:0000313" key="4">
    <source>
        <dbReference type="Proteomes" id="UP000619260"/>
    </source>
</evidence>
<dbReference type="GO" id="GO:0006355">
    <property type="term" value="P:regulation of DNA-templated transcription"/>
    <property type="evidence" value="ECO:0007669"/>
    <property type="project" value="InterPro"/>
</dbReference>
<name>A0A8J4DPC7_9ACTN</name>
<organism evidence="3 4">
    <name type="scientific">Virgisporangium aliadipatigenens</name>
    <dbReference type="NCBI Taxonomy" id="741659"/>
    <lineage>
        <taxon>Bacteria</taxon>
        <taxon>Bacillati</taxon>
        <taxon>Actinomycetota</taxon>
        <taxon>Actinomycetes</taxon>
        <taxon>Micromonosporales</taxon>
        <taxon>Micromonosporaceae</taxon>
        <taxon>Virgisporangium</taxon>
    </lineage>
</organism>
<proteinExistence type="predicted"/>
<dbReference type="Proteomes" id="UP000619260">
    <property type="component" value="Unassembled WGS sequence"/>
</dbReference>
<comment type="caution">
    <text evidence="3">The sequence shown here is derived from an EMBL/GenBank/DDBJ whole genome shotgun (WGS) entry which is preliminary data.</text>
</comment>
<gene>
    <name evidence="3" type="ORF">Val02_27060</name>
</gene>
<dbReference type="EMBL" id="BOPF01000008">
    <property type="protein sequence ID" value="GIJ45820.1"/>
    <property type="molecule type" value="Genomic_DNA"/>
</dbReference>
<keyword evidence="4" id="KW-1185">Reference proteome</keyword>
<dbReference type="Pfam" id="PF01402">
    <property type="entry name" value="RHH_1"/>
    <property type="match status" value="1"/>
</dbReference>
<evidence type="ECO:0000313" key="3">
    <source>
        <dbReference type="EMBL" id="GIJ45820.1"/>
    </source>
</evidence>
<dbReference type="InterPro" id="IPR013321">
    <property type="entry name" value="Arc_rbn_hlx_hlx"/>
</dbReference>
<dbReference type="RefSeq" id="WP_203899358.1">
    <property type="nucleotide sequence ID" value="NZ_BOPF01000008.1"/>
</dbReference>
<evidence type="ECO:0000259" key="2">
    <source>
        <dbReference type="Pfam" id="PF01402"/>
    </source>
</evidence>
<reference evidence="3" key="1">
    <citation type="submission" date="2021-01" db="EMBL/GenBank/DDBJ databases">
        <title>Whole genome shotgun sequence of Virgisporangium aliadipatigenens NBRC 105644.</title>
        <authorList>
            <person name="Komaki H."/>
            <person name="Tamura T."/>
        </authorList>
    </citation>
    <scope>NUCLEOTIDE SEQUENCE</scope>
    <source>
        <strain evidence="3">NBRC 105644</strain>
    </source>
</reference>
<protein>
    <recommendedName>
        <fullName evidence="2">Ribbon-helix-helix protein CopG domain-containing protein</fullName>
    </recommendedName>
</protein>
<dbReference type="AlphaFoldDB" id="A0A8J4DPC7"/>
<feature type="region of interest" description="Disordered" evidence="1">
    <location>
        <begin position="51"/>
        <end position="72"/>
    </location>
</feature>
<sequence length="72" mass="7844">MGARGALPEVPDAVRFRLSPADLATLDFLAARRGGNRSQVLRDLIRAALSPTRSRSRSRSRRNDATQALAGR</sequence>
<evidence type="ECO:0000256" key="1">
    <source>
        <dbReference type="SAM" id="MobiDB-lite"/>
    </source>
</evidence>
<feature type="domain" description="Ribbon-helix-helix protein CopG" evidence="2">
    <location>
        <begin position="16"/>
        <end position="49"/>
    </location>
</feature>